<keyword evidence="1" id="KW-1133">Transmembrane helix</keyword>
<keyword evidence="3" id="KW-1185">Reference proteome</keyword>
<evidence type="ECO:0000256" key="1">
    <source>
        <dbReference type="SAM" id="Phobius"/>
    </source>
</evidence>
<keyword evidence="1" id="KW-0472">Membrane</keyword>
<feature type="transmembrane region" description="Helical" evidence="1">
    <location>
        <begin position="123"/>
        <end position="143"/>
    </location>
</feature>
<dbReference type="InterPro" id="IPR048147">
    <property type="entry name" value="CBO0543-like"/>
</dbReference>
<sequence length="154" mass="18571">MIGLMIAILLFNLVAFTTNKRLTKNQIVHIWIFTMALQLLVDLFIDGKYHGYWYFSKAIDWTSIPALTVLIPPVNMIFLNWYPFERSFYKRILYILCWVVVITFYEAITLLPEPWGYFNHGWWHLWYSALVNPFLLVTVLRYYKWICTIENQCE</sequence>
<organism evidence="2 3">
    <name type="scientific">Lentibacillus halophilus</name>
    <dbReference type="NCBI Taxonomy" id="295065"/>
    <lineage>
        <taxon>Bacteria</taxon>
        <taxon>Bacillati</taxon>
        <taxon>Bacillota</taxon>
        <taxon>Bacilli</taxon>
        <taxon>Bacillales</taxon>
        <taxon>Bacillaceae</taxon>
        <taxon>Lentibacillus</taxon>
    </lineage>
</organism>
<name>A0ABP3IXI9_9BACI</name>
<dbReference type="Proteomes" id="UP001501459">
    <property type="component" value="Unassembled WGS sequence"/>
</dbReference>
<keyword evidence="1" id="KW-0812">Transmembrane</keyword>
<comment type="caution">
    <text evidence="2">The sequence shown here is derived from an EMBL/GenBank/DDBJ whole genome shotgun (WGS) entry which is preliminary data.</text>
</comment>
<accession>A0ABP3IXI9</accession>
<evidence type="ECO:0000313" key="2">
    <source>
        <dbReference type="EMBL" id="GAA0428827.1"/>
    </source>
</evidence>
<feature type="transmembrane region" description="Helical" evidence="1">
    <location>
        <begin position="26"/>
        <end position="45"/>
    </location>
</feature>
<proteinExistence type="predicted"/>
<evidence type="ECO:0000313" key="3">
    <source>
        <dbReference type="Proteomes" id="UP001501459"/>
    </source>
</evidence>
<gene>
    <name evidence="2" type="ORF">GCM10008983_01460</name>
</gene>
<dbReference type="NCBIfam" id="NF041644">
    <property type="entry name" value="CBO0543_fam"/>
    <property type="match status" value="1"/>
</dbReference>
<protein>
    <submittedName>
        <fullName evidence="2">Uncharacterized protein</fullName>
    </submittedName>
</protein>
<reference evidence="3" key="1">
    <citation type="journal article" date="2019" name="Int. J. Syst. Evol. Microbiol.">
        <title>The Global Catalogue of Microorganisms (GCM) 10K type strain sequencing project: providing services to taxonomists for standard genome sequencing and annotation.</title>
        <authorList>
            <consortium name="The Broad Institute Genomics Platform"/>
            <consortium name="The Broad Institute Genome Sequencing Center for Infectious Disease"/>
            <person name="Wu L."/>
            <person name="Ma J."/>
        </authorList>
    </citation>
    <scope>NUCLEOTIDE SEQUENCE [LARGE SCALE GENOMIC DNA]</scope>
    <source>
        <strain evidence="3">JCM 12149</strain>
    </source>
</reference>
<feature type="transmembrane region" description="Helical" evidence="1">
    <location>
        <begin position="92"/>
        <end position="111"/>
    </location>
</feature>
<dbReference type="EMBL" id="BAAADM010000002">
    <property type="protein sequence ID" value="GAA0428827.1"/>
    <property type="molecule type" value="Genomic_DNA"/>
</dbReference>
<dbReference type="RefSeq" id="WP_343750514.1">
    <property type="nucleotide sequence ID" value="NZ_BAAADM010000002.1"/>
</dbReference>